<dbReference type="InterPro" id="IPR001633">
    <property type="entry name" value="EAL_dom"/>
</dbReference>
<dbReference type="InterPro" id="IPR035919">
    <property type="entry name" value="EAL_sf"/>
</dbReference>
<gene>
    <name evidence="2" type="ORF">TUM3794_24630</name>
</gene>
<organism evidence="2 3">
    <name type="scientific">Shewanella colwelliana</name>
    <name type="common">Alteromonas colwelliana</name>
    <dbReference type="NCBI Taxonomy" id="23"/>
    <lineage>
        <taxon>Bacteria</taxon>
        <taxon>Pseudomonadati</taxon>
        <taxon>Pseudomonadota</taxon>
        <taxon>Gammaproteobacteria</taxon>
        <taxon>Alteromonadales</taxon>
        <taxon>Shewanellaceae</taxon>
        <taxon>Shewanella</taxon>
    </lineage>
</organism>
<dbReference type="EMBL" id="BPEU01000017">
    <property type="protein sequence ID" value="GIU42098.1"/>
    <property type="molecule type" value="Genomic_DNA"/>
</dbReference>
<evidence type="ECO:0000313" key="3">
    <source>
        <dbReference type="Proteomes" id="UP000773469"/>
    </source>
</evidence>
<dbReference type="Proteomes" id="UP000773469">
    <property type="component" value="Unassembled WGS sequence"/>
</dbReference>
<dbReference type="InterPro" id="IPR050706">
    <property type="entry name" value="Cyclic-di-GMP_PDE-like"/>
</dbReference>
<reference evidence="2 3" key="1">
    <citation type="submission" date="2021-05" db="EMBL/GenBank/DDBJ databases">
        <title>Molecular characterization for Shewanella algae harboring chromosomal blaOXA-55-like strains isolated from clinical and environment sample.</title>
        <authorList>
            <person name="Ohama Y."/>
            <person name="Aoki K."/>
            <person name="Harada S."/>
            <person name="Moriya K."/>
            <person name="Ishii Y."/>
            <person name="Tateda K."/>
        </authorList>
    </citation>
    <scope>NUCLEOTIDE SEQUENCE [LARGE SCALE GENOMIC DNA]</scope>
    <source>
        <strain evidence="2 3">MBTL60-118</strain>
    </source>
</reference>
<dbReference type="RefSeq" id="WP_220757093.1">
    <property type="nucleotide sequence ID" value="NZ_BPEU01000017.1"/>
</dbReference>
<protein>
    <submittedName>
        <fullName evidence="2">Diguanylate phosphodiesterase</fullName>
    </submittedName>
</protein>
<sequence length="246" mass="27405">MTDLAMLTMGCEYQPLVNAQTGTIYGYEALARFVTPNNNPIAPNQVFDRLHHHPALLTQVELAAKQLQIAHSNPNLALFVNLDPHAVDLENLPLFIHEFVTHRHLTVEIIENTCVNDAQKSEKLVTQLHLSQINTALDDIGAPHAMLSLALMSQVSCLKFDMSWLNQLACSQQRYLIQSLVQYGKFAGKLTILEGIETAKQLNTAQELGIDLVQGFLFKTDFVTAKPRIALKQLIKAHDNTETIIG</sequence>
<dbReference type="SMART" id="SM00052">
    <property type="entry name" value="EAL"/>
    <property type="match status" value="1"/>
</dbReference>
<evidence type="ECO:0000313" key="2">
    <source>
        <dbReference type="EMBL" id="GIU42098.1"/>
    </source>
</evidence>
<dbReference type="SUPFAM" id="SSF141868">
    <property type="entry name" value="EAL domain-like"/>
    <property type="match status" value="1"/>
</dbReference>
<comment type="caution">
    <text evidence="2">The sequence shown here is derived from an EMBL/GenBank/DDBJ whole genome shotgun (WGS) entry which is preliminary data.</text>
</comment>
<keyword evidence="3" id="KW-1185">Reference proteome</keyword>
<dbReference type="PANTHER" id="PTHR33121:SF76">
    <property type="entry name" value="SIGNALING PROTEIN"/>
    <property type="match status" value="1"/>
</dbReference>
<accession>A0ABQ4P3K4</accession>
<dbReference type="Gene3D" id="3.20.20.450">
    <property type="entry name" value="EAL domain"/>
    <property type="match status" value="1"/>
</dbReference>
<dbReference type="PROSITE" id="PS50883">
    <property type="entry name" value="EAL"/>
    <property type="match status" value="1"/>
</dbReference>
<dbReference type="CDD" id="cd01948">
    <property type="entry name" value="EAL"/>
    <property type="match status" value="1"/>
</dbReference>
<dbReference type="PANTHER" id="PTHR33121">
    <property type="entry name" value="CYCLIC DI-GMP PHOSPHODIESTERASE PDEF"/>
    <property type="match status" value="1"/>
</dbReference>
<dbReference type="Pfam" id="PF00563">
    <property type="entry name" value="EAL"/>
    <property type="match status" value="1"/>
</dbReference>
<proteinExistence type="predicted"/>
<evidence type="ECO:0000259" key="1">
    <source>
        <dbReference type="PROSITE" id="PS50883"/>
    </source>
</evidence>
<feature type="domain" description="EAL" evidence="1">
    <location>
        <begin position="1"/>
        <end position="235"/>
    </location>
</feature>
<name>A0ABQ4P3K4_SHECO</name>